<dbReference type="RefSeq" id="WP_255898470.1">
    <property type="nucleotide sequence ID" value="NZ_JAFMZO010000001.1"/>
</dbReference>
<protein>
    <submittedName>
        <fullName evidence="1">Class I SAM-dependent methyltransferase</fullName>
        <ecNumber evidence="1">2.1.1.-</ecNumber>
    </submittedName>
</protein>
<sequence>MEEVKRYHIIQACIDRIKKKKSSVNYVEIGVQTGLCFFKIKADKKVAVDPNFIIKPSKKIKAYLSNTANFKNKFFEVTSDEFFLKHSDYLKEIGGIDVIFIDGLHLYEQVVIDVENALKFLNPGGVILMHDCNPASEAAATRGYSPIEIRKNPPLGWTGEWNGDVWKAVVELRSRRDDLKIAVFNCDYGIGYISKDKAEEMLSFSMEEIQNLNYSDLDQNRKELLNLKDASELRYYYEAL</sequence>
<evidence type="ECO:0000313" key="1">
    <source>
        <dbReference type="EMBL" id="MFD2161833.1"/>
    </source>
</evidence>
<name>A0ABW4ZIG7_9SPHI</name>
<reference evidence="2" key="1">
    <citation type="journal article" date="2019" name="Int. J. Syst. Evol. Microbiol.">
        <title>The Global Catalogue of Microorganisms (GCM) 10K type strain sequencing project: providing services to taxonomists for standard genome sequencing and annotation.</title>
        <authorList>
            <consortium name="The Broad Institute Genomics Platform"/>
            <consortium name="The Broad Institute Genome Sequencing Center for Infectious Disease"/>
            <person name="Wu L."/>
            <person name="Ma J."/>
        </authorList>
    </citation>
    <scope>NUCLEOTIDE SEQUENCE [LARGE SCALE GENOMIC DNA]</scope>
    <source>
        <strain evidence="2">KCTC 42217</strain>
    </source>
</reference>
<dbReference type="SUPFAM" id="SSF53335">
    <property type="entry name" value="S-adenosyl-L-methionine-dependent methyltransferases"/>
    <property type="match status" value="1"/>
</dbReference>
<keyword evidence="1" id="KW-0808">Transferase</keyword>
<gene>
    <name evidence="1" type="ORF">ACFSJU_05470</name>
</gene>
<evidence type="ECO:0000313" key="2">
    <source>
        <dbReference type="Proteomes" id="UP001597387"/>
    </source>
</evidence>
<keyword evidence="2" id="KW-1185">Reference proteome</keyword>
<dbReference type="Proteomes" id="UP001597387">
    <property type="component" value="Unassembled WGS sequence"/>
</dbReference>
<comment type="caution">
    <text evidence="1">The sequence shown here is derived from an EMBL/GenBank/DDBJ whole genome shotgun (WGS) entry which is preliminary data.</text>
</comment>
<dbReference type="EC" id="2.1.1.-" evidence="1"/>
<organism evidence="1 2">
    <name type="scientific">Paradesertivirga mongoliensis</name>
    <dbReference type="NCBI Taxonomy" id="2100740"/>
    <lineage>
        <taxon>Bacteria</taxon>
        <taxon>Pseudomonadati</taxon>
        <taxon>Bacteroidota</taxon>
        <taxon>Sphingobacteriia</taxon>
        <taxon>Sphingobacteriales</taxon>
        <taxon>Sphingobacteriaceae</taxon>
        <taxon>Paradesertivirga</taxon>
    </lineage>
</organism>
<dbReference type="GO" id="GO:0032259">
    <property type="term" value="P:methylation"/>
    <property type="evidence" value="ECO:0007669"/>
    <property type="project" value="UniProtKB-KW"/>
</dbReference>
<accession>A0ABW4ZIG7</accession>
<proteinExistence type="predicted"/>
<dbReference type="InterPro" id="IPR029063">
    <property type="entry name" value="SAM-dependent_MTases_sf"/>
</dbReference>
<dbReference type="GO" id="GO:0008168">
    <property type="term" value="F:methyltransferase activity"/>
    <property type="evidence" value="ECO:0007669"/>
    <property type="project" value="UniProtKB-KW"/>
</dbReference>
<dbReference type="EMBL" id="JBHUHZ010000001">
    <property type="protein sequence ID" value="MFD2161833.1"/>
    <property type="molecule type" value="Genomic_DNA"/>
</dbReference>
<dbReference type="Gene3D" id="3.40.50.150">
    <property type="entry name" value="Vaccinia Virus protein VP39"/>
    <property type="match status" value="1"/>
</dbReference>
<dbReference type="Pfam" id="PF13578">
    <property type="entry name" value="Methyltransf_24"/>
    <property type="match status" value="1"/>
</dbReference>
<keyword evidence="1" id="KW-0489">Methyltransferase</keyword>